<dbReference type="SUPFAM" id="SSF48264">
    <property type="entry name" value="Cytochrome P450"/>
    <property type="match status" value="1"/>
</dbReference>
<evidence type="ECO:0000256" key="1">
    <source>
        <dbReference type="ARBA" id="ARBA00010617"/>
    </source>
</evidence>
<dbReference type="PANTHER" id="PTHR24300:SF375">
    <property type="entry name" value="CYTOCHROME P450 FAMILY"/>
    <property type="match status" value="1"/>
</dbReference>
<name>B7QER1_IXOSC</name>
<feature type="binding site" description="axial binding residue" evidence="5">
    <location>
        <position position="320"/>
    </location>
    <ligand>
        <name>heme</name>
        <dbReference type="ChEBI" id="CHEBI:30413"/>
    </ligand>
    <ligandPart>
        <name>Fe</name>
        <dbReference type="ChEBI" id="CHEBI:18248"/>
    </ligandPart>
</feature>
<dbReference type="PANTHER" id="PTHR24300">
    <property type="entry name" value="CYTOCHROME P450 508A4-RELATED"/>
    <property type="match status" value="1"/>
</dbReference>
<accession>B7QER1</accession>
<keyword evidence="4" id="KW-0503">Monooxygenase</keyword>
<protein>
    <submittedName>
        <fullName evidence="6 7">Cytochrome P450, putative</fullName>
        <ecNumber evidence="6">1.14.14.1</ecNumber>
    </submittedName>
</protein>
<dbReference type="HOGENOM" id="CLU_001570_22_0_1"/>
<dbReference type="EMBL" id="ABJB010149967">
    <property type="status" value="NOT_ANNOTATED_CDS"/>
    <property type="molecule type" value="Genomic_DNA"/>
</dbReference>
<keyword evidence="2 5" id="KW-0479">Metal-binding</keyword>
<comment type="cofactor">
    <cofactor evidence="5">
        <name>heme</name>
        <dbReference type="ChEBI" id="CHEBI:30413"/>
    </cofactor>
</comment>
<evidence type="ECO:0000313" key="6">
    <source>
        <dbReference type="EMBL" id="EEC17333.1"/>
    </source>
</evidence>
<evidence type="ECO:0000256" key="5">
    <source>
        <dbReference type="PIRSR" id="PIRSR602401-1"/>
    </source>
</evidence>
<sequence>YVFRPGRGYESALALAVHTISENLNSGATWEHVQLDFRQAFDNREMQSLVNKIGEAKGSTISVREHLLSISFDVITTVLFGSTFKLNDHKHRELEKLLCGILQELHVDSFVDFKPVWLSNIMASVPFTKMAAMRNTMRLLREFIRERIKEHRNTPKDATFDFVDYYLNQIKEHKDDPDSYFRENHLIGCAMDFLVGGVASPPYFANWLLLVCAKSPDTVQSRIQAEIDRVVGSERQPKWSDRLEMPFTMACTVKEDIFLDGYFIPKGTVVLSNVMAMSMNPGHWTRPFQFDPTKFLSPDGSGLIKKPEYLIPFASGKRMCPGEALASVQLFLYTTCLLQKYSVLPEEGQELPCLDSVVT</sequence>
<dbReference type="GO" id="GO:0016712">
    <property type="term" value="F:oxidoreductase activity, acting on paired donors, with incorporation or reduction of molecular oxygen, reduced flavin or flavoprotein as one donor, and incorporation of one atom of oxygen"/>
    <property type="evidence" value="ECO:0000318"/>
    <property type="project" value="GO_Central"/>
</dbReference>
<dbReference type="GO" id="GO:0005737">
    <property type="term" value="C:cytoplasm"/>
    <property type="evidence" value="ECO:0000318"/>
    <property type="project" value="GO_Central"/>
</dbReference>
<dbReference type="EMBL" id="ABJB010248992">
    <property type="status" value="NOT_ANNOTATED_CDS"/>
    <property type="molecule type" value="Genomic_DNA"/>
</dbReference>
<dbReference type="AlphaFoldDB" id="B7QER1"/>
<organism>
    <name type="scientific">Ixodes scapularis</name>
    <name type="common">Black-legged tick</name>
    <name type="synonym">Deer tick</name>
    <dbReference type="NCBI Taxonomy" id="6945"/>
    <lineage>
        <taxon>Eukaryota</taxon>
        <taxon>Metazoa</taxon>
        <taxon>Ecdysozoa</taxon>
        <taxon>Arthropoda</taxon>
        <taxon>Chelicerata</taxon>
        <taxon>Arachnida</taxon>
        <taxon>Acari</taxon>
        <taxon>Parasitiformes</taxon>
        <taxon>Ixodida</taxon>
        <taxon>Ixodoidea</taxon>
        <taxon>Ixodidae</taxon>
        <taxon>Ixodinae</taxon>
        <taxon>Ixodes</taxon>
    </lineage>
</organism>
<dbReference type="EMBL" id="ABJB010614557">
    <property type="status" value="NOT_ANNOTATED_CDS"/>
    <property type="molecule type" value="Genomic_DNA"/>
</dbReference>
<keyword evidence="8" id="KW-1185">Reference proteome</keyword>
<dbReference type="EMBL" id="ABJB011002656">
    <property type="status" value="NOT_ANNOTATED_CDS"/>
    <property type="molecule type" value="Genomic_DNA"/>
</dbReference>
<dbReference type="EnsemblMetazoa" id="ISCW013045-RA">
    <property type="protein sequence ID" value="ISCW013045-PA"/>
    <property type="gene ID" value="ISCW013045"/>
</dbReference>
<dbReference type="EMBL" id="ABJB010957829">
    <property type="status" value="NOT_ANNOTATED_CDS"/>
    <property type="molecule type" value="Genomic_DNA"/>
</dbReference>
<dbReference type="InterPro" id="IPR001128">
    <property type="entry name" value="Cyt_P450"/>
</dbReference>
<comment type="similarity">
    <text evidence="1">Belongs to the cytochrome P450 family.</text>
</comment>
<dbReference type="Proteomes" id="UP000001555">
    <property type="component" value="Unassembled WGS sequence"/>
</dbReference>
<evidence type="ECO:0000313" key="8">
    <source>
        <dbReference type="Proteomes" id="UP000001555"/>
    </source>
</evidence>
<dbReference type="PRINTS" id="PR00463">
    <property type="entry name" value="EP450I"/>
</dbReference>
<dbReference type="GO" id="GO:0020037">
    <property type="term" value="F:heme binding"/>
    <property type="evidence" value="ECO:0000318"/>
    <property type="project" value="GO_Central"/>
</dbReference>
<dbReference type="EC" id="1.14.14.1" evidence="6"/>
<evidence type="ECO:0000256" key="4">
    <source>
        <dbReference type="ARBA" id="ARBA00023033"/>
    </source>
</evidence>
<reference evidence="7" key="2">
    <citation type="submission" date="2020-05" db="UniProtKB">
        <authorList>
            <consortium name="EnsemblMetazoa"/>
        </authorList>
    </citation>
    <scope>IDENTIFICATION</scope>
    <source>
        <strain evidence="7">wikel</strain>
    </source>
</reference>
<dbReference type="OrthoDB" id="1470350at2759"/>
<keyword evidence="5" id="KW-0349">Heme</keyword>
<reference evidence="6 8" key="1">
    <citation type="submission" date="2008-03" db="EMBL/GenBank/DDBJ databases">
        <title>Annotation of Ixodes scapularis.</title>
        <authorList>
            <consortium name="Ixodes scapularis Genome Project Consortium"/>
            <person name="Caler E."/>
            <person name="Hannick L.I."/>
            <person name="Bidwell S."/>
            <person name="Joardar V."/>
            <person name="Thiagarajan M."/>
            <person name="Amedeo P."/>
            <person name="Galinsky K.J."/>
            <person name="Schobel S."/>
            <person name="Inman J."/>
            <person name="Hostetler J."/>
            <person name="Miller J."/>
            <person name="Hammond M."/>
            <person name="Megy K."/>
            <person name="Lawson D."/>
            <person name="Kodira C."/>
            <person name="Sutton G."/>
            <person name="Meyer J."/>
            <person name="Hill C.A."/>
            <person name="Birren B."/>
            <person name="Nene V."/>
            <person name="Collins F."/>
            <person name="Alarcon-Chaidez F."/>
            <person name="Wikel S."/>
            <person name="Strausberg R."/>
        </authorList>
    </citation>
    <scope>NUCLEOTIDE SEQUENCE [LARGE SCALE GENOMIC DNA]</scope>
    <source>
        <strain evidence="8">Wikel</strain>
        <strain evidence="6">Wikel colony</strain>
    </source>
</reference>
<dbReference type="Pfam" id="PF00067">
    <property type="entry name" value="p450"/>
    <property type="match status" value="1"/>
</dbReference>
<dbReference type="VEuPathDB" id="VectorBase:ISCI013045"/>
<gene>
    <name evidence="6" type="ORF">IscW_ISCW013045</name>
</gene>
<dbReference type="GO" id="GO:0005506">
    <property type="term" value="F:iron ion binding"/>
    <property type="evidence" value="ECO:0007669"/>
    <property type="project" value="InterPro"/>
</dbReference>
<dbReference type="GO" id="GO:0006082">
    <property type="term" value="P:organic acid metabolic process"/>
    <property type="evidence" value="ECO:0000318"/>
    <property type="project" value="GO_Central"/>
</dbReference>
<feature type="non-terminal residue" evidence="6">
    <location>
        <position position="359"/>
    </location>
</feature>
<dbReference type="FunFam" id="1.10.630.10:FF:000305">
    <property type="entry name" value="Cytochrome P450, putative"/>
    <property type="match status" value="1"/>
</dbReference>
<dbReference type="VEuPathDB" id="VectorBase:ISCW013045"/>
<dbReference type="VEuPathDB" id="VectorBase:ISCP_008087"/>
<dbReference type="EMBL" id="ABJB010451623">
    <property type="status" value="NOT_ANNOTATED_CDS"/>
    <property type="molecule type" value="Genomic_DNA"/>
</dbReference>
<evidence type="ECO:0000256" key="2">
    <source>
        <dbReference type="ARBA" id="ARBA00022723"/>
    </source>
</evidence>
<dbReference type="GO" id="GO:0006805">
    <property type="term" value="P:xenobiotic metabolic process"/>
    <property type="evidence" value="ECO:0000318"/>
    <property type="project" value="GO_Central"/>
</dbReference>
<evidence type="ECO:0000256" key="3">
    <source>
        <dbReference type="ARBA" id="ARBA00023004"/>
    </source>
</evidence>
<dbReference type="InterPro" id="IPR036396">
    <property type="entry name" value="Cyt_P450_sf"/>
</dbReference>
<feature type="non-terminal residue" evidence="6">
    <location>
        <position position="1"/>
    </location>
</feature>
<keyword evidence="3 5" id="KW-0408">Iron</keyword>
<dbReference type="EMBL" id="DS922011">
    <property type="protein sequence ID" value="EEC17333.1"/>
    <property type="molecule type" value="Genomic_DNA"/>
</dbReference>
<evidence type="ECO:0000313" key="7">
    <source>
        <dbReference type="EnsemblMetazoa" id="ISCW013045-PA"/>
    </source>
</evidence>
<keyword evidence="6" id="KW-0560">Oxidoreductase</keyword>
<proteinExistence type="inferred from homology"/>
<dbReference type="Gene3D" id="1.10.630.10">
    <property type="entry name" value="Cytochrome P450"/>
    <property type="match status" value="1"/>
</dbReference>
<dbReference type="InterPro" id="IPR050182">
    <property type="entry name" value="Cytochrome_P450_fam2"/>
</dbReference>
<dbReference type="EMBL" id="ABJB010546314">
    <property type="status" value="NOT_ANNOTATED_CDS"/>
    <property type="molecule type" value="Genomic_DNA"/>
</dbReference>
<dbReference type="InterPro" id="IPR002401">
    <property type="entry name" value="Cyt_P450_E_grp-I"/>
</dbReference>
<dbReference type="PaxDb" id="6945-B7QER1"/>
<dbReference type="EMBL" id="ABJB010230767">
    <property type="status" value="NOT_ANNOTATED_CDS"/>
    <property type="molecule type" value="Genomic_DNA"/>
</dbReference>